<dbReference type="EMBL" id="JACONZ010000001">
    <property type="protein sequence ID" value="MBC5580096.1"/>
    <property type="molecule type" value="Genomic_DNA"/>
</dbReference>
<evidence type="ECO:0000256" key="1">
    <source>
        <dbReference type="ARBA" id="ARBA00001286"/>
    </source>
</evidence>
<evidence type="ECO:0000256" key="5">
    <source>
        <dbReference type="ARBA" id="ARBA00023204"/>
    </source>
</evidence>
<dbReference type="GO" id="GO:0003908">
    <property type="term" value="F:methylated-DNA-[protein]-cysteine S-methyltransferase activity"/>
    <property type="evidence" value="ECO:0007669"/>
    <property type="project" value="UniProtKB-EC"/>
</dbReference>
<dbReference type="InterPro" id="IPR052520">
    <property type="entry name" value="ATL_DNA_repair"/>
</dbReference>
<dbReference type="AlphaFoldDB" id="A0A923I4B1"/>
<comment type="catalytic activity">
    <reaction evidence="1">
        <text>a 4-O-methyl-thymidine in DNA + L-cysteinyl-[protein] = a thymidine in DNA + S-methyl-L-cysteinyl-[protein]</text>
        <dbReference type="Rhea" id="RHEA:53428"/>
        <dbReference type="Rhea" id="RHEA-COMP:10131"/>
        <dbReference type="Rhea" id="RHEA-COMP:10132"/>
        <dbReference type="Rhea" id="RHEA-COMP:13555"/>
        <dbReference type="Rhea" id="RHEA-COMP:13556"/>
        <dbReference type="ChEBI" id="CHEBI:29950"/>
        <dbReference type="ChEBI" id="CHEBI:82612"/>
        <dbReference type="ChEBI" id="CHEBI:137386"/>
        <dbReference type="ChEBI" id="CHEBI:137387"/>
        <dbReference type="EC" id="2.1.1.63"/>
    </reaction>
</comment>
<evidence type="ECO:0000256" key="6">
    <source>
        <dbReference type="ARBA" id="ARBA00049348"/>
    </source>
</evidence>
<keyword evidence="2" id="KW-0489">Methyltransferase</keyword>
<dbReference type="CDD" id="cd06445">
    <property type="entry name" value="ATase"/>
    <property type="match status" value="1"/>
</dbReference>
<dbReference type="Proteomes" id="UP000659630">
    <property type="component" value="Unassembled WGS sequence"/>
</dbReference>
<evidence type="ECO:0000259" key="7">
    <source>
        <dbReference type="Pfam" id="PF01035"/>
    </source>
</evidence>
<evidence type="ECO:0000256" key="4">
    <source>
        <dbReference type="ARBA" id="ARBA00022763"/>
    </source>
</evidence>
<dbReference type="SUPFAM" id="SSF46767">
    <property type="entry name" value="Methylated DNA-protein cysteine methyltransferase, C-terminal domain"/>
    <property type="match status" value="1"/>
</dbReference>
<dbReference type="Pfam" id="PF01035">
    <property type="entry name" value="DNA_binding_1"/>
    <property type="match status" value="1"/>
</dbReference>
<evidence type="ECO:0000313" key="8">
    <source>
        <dbReference type="EMBL" id="MBC5580096.1"/>
    </source>
</evidence>
<organism evidence="8 9">
    <name type="scientific">Anaerofilum hominis</name>
    <dbReference type="NCBI Taxonomy" id="2763016"/>
    <lineage>
        <taxon>Bacteria</taxon>
        <taxon>Bacillati</taxon>
        <taxon>Bacillota</taxon>
        <taxon>Clostridia</taxon>
        <taxon>Eubacteriales</taxon>
        <taxon>Oscillospiraceae</taxon>
        <taxon>Anaerofilum</taxon>
    </lineage>
</organism>
<dbReference type="PANTHER" id="PTHR42942:SF1">
    <property type="entry name" value="ALKYLTRANSFERASE-LIKE PROTEIN 1"/>
    <property type="match status" value="1"/>
</dbReference>
<accession>A0A923I4B1</accession>
<keyword evidence="4" id="KW-0227">DNA damage</keyword>
<dbReference type="InterPro" id="IPR001497">
    <property type="entry name" value="MethylDNA_cys_MeTrfase_AS"/>
</dbReference>
<evidence type="ECO:0000256" key="3">
    <source>
        <dbReference type="ARBA" id="ARBA00022679"/>
    </source>
</evidence>
<keyword evidence="5" id="KW-0234">DNA repair</keyword>
<dbReference type="GO" id="GO:0032259">
    <property type="term" value="P:methylation"/>
    <property type="evidence" value="ECO:0007669"/>
    <property type="project" value="UniProtKB-KW"/>
</dbReference>
<dbReference type="PROSITE" id="PS00374">
    <property type="entry name" value="MGMT"/>
    <property type="match status" value="1"/>
</dbReference>
<dbReference type="RefSeq" id="WP_186886469.1">
    <property type="nucleotide sequence ID" value="NZ_JACONZ010000001.1"/>
</dbReference>
<feature type="domain" description="Methylated-DNA-[protein]-cysteine S-methyltransferase DNA binding" evidence="7">
    <location>
        <begin position="4"/>
        <end position="86"/>
    </location>
</feature>
<protein>
    <submittedName>
        <fullName evidence="8">MGMT family protein</fullName>
    </submittedName>
</protein>
<keyword evidence="9" id="KW-1185">Reference proteome</keyword>
<sequence length="113" mass="12295">MASAFTQRIYEVVKQIPRGSVASYGQVAMLAGNPRGARGVGFALHRNPEQGVIPCHRVVFRDGSLCSGFAFGGEGEQRRLLEAEGVFFLPDGRVDLERCGWLTGGPEKRLTTE</sequence>
<comment type="catalytic activity">
    <reaction evidence="6">
        <text>a 6-O-methyl-2'-deoxyguanosine in DNA + L-cysteinyl-[protein] = S-methyl-L-cysteinyl-[protein] + a 2'-deoxyguanosine in DNA</text>
        <dbReference type="Rhea" id="RHEA:24000"/>
        <dbReference type="Rhea" id="RHEA-COMP:10131"/>
        <dbReference type="Rhea" id="RHEA-COMP:10132"/>
        <dbReference type="Rhea" id="RHEA-COMP:11367"/>
        <dbReference type="Rhea" id="RHEA-COMP:11368"/>
        <dbReference type="ChEBI" id="CHEBI:29950"/>
        <dbReference type="ChEBI" id="CHEBI:82612"/>
        <dbReference type="ChEBI" id="CHEBI:85445"/>
        <dbReference type="ChEBI" id="CHEBI:85448"/>
        <dbReference type="EC" id="2.1.1.63"/>
    </reaction>
</comment>
<comment type="caution">
    <text evidence="8">The sequence shown here is derived from an EMBL/GenBank/DDBJ whole genome shotgun (WGS) entry which is preliminary data.</text>
</comment>
<dbReference type="InterPro" id="IPR036388">
    <property type="entry name" value="WH-like_DNA-bd_sf"/>
</dbReference>
<dbReference type="InterPro" id="IPR014048">
    <property type="entry name" value="MethylDNA_cys_MeTrfase_DNA-bd"/>
</dbReference>
<dbReference type="GO" id="GO:0006281">
    <property type="term" value="P:DNA repair"/>
    <property type="evidence" value="ECO:0007669"/>
    <property type="project" value="UniProtKB-KW"/>
</dbReference>
<dbReference type="InterPro" id="IPR036217">
    <property type="entry name" value="MethylDNA_cys_MeTrfase_DNAb"/>
</dbReference>
<gene>
    <name evidence="8" type="ORF">H8S23_01090</name>
</gene>
<dbReference type="Gene3D" id="1.10.10.10">
    <property type="entry name" value="Winged helix-like DNA-binding domain superfamily/Winged helix DNA-binding domain"/>
    <property type="match status" value="1"/>
</dbReference>
<evidence type="ECO:0000313" key="9">
    <source>
        <dbReference type="Proteomes" id="UP000659630"/>
    </source>
</evidence>
<dbReference type="PANTHER" id="PTHR42942">
    <property type="entry name" value="6-O-METHYLGUANINE DNA METHYLTRANSFERASE"/>
    <property type="match status" value="1"/>
</dbReference>
<keyword evidence="3" id="KW-0808">Transferase</keyword>
<dbReference type="NCBIfam" id="TIGR00589">
    <property type="entry name" value="ogt"/>
    <property type="match status" value="1"/>
</dbReference>
<evidence type="ECO:0000256" key="2">
    <source>
        <dbReference type="ARBA" id="ARBA00022603"/>
    </source>
</evidence>
<name>A0A923I4B1_9FIRM</name>
<proteinExistence type="predicted"/>
<reference evidence="8" key="1">
    <citation type="submission" date="2020-08" db="EMBL/GenBank/DDBJ databases">
        <title>Genome public.</title>
        <authorList>
            <person name="Liu C."/>
            <person name="Sun Q."/>
        </authorList>
    </citation>
    <scope>NUCLEOTIDE SEQUENCE</scope>
    <source>
        <strain evidence="8">BX8</strain>
    </source>
</reference>